<gene>
    <name evidence="1" type="ORF">F4559_003856</name>
</gene>
<keyword evidence="1" id="KW-0378">Hydrolase</keyword>
<evidence type="ECO:0000313" key="2">
    <source>
        <dbReference type="Proteomes" id="UP000542674"/>
    </source>
</evidence>
<reference evidence="1 2" key="1">
    <citation type="submission" date="2020-08" db="EMBL/GenBank/DDBJ databases">
        <title>Sequencing the genomes of 1000 actinobacteria strains.</title>
        <authorList>
            <person name="Klenk H.-P."/>
        </authorList>
    </citation>
    <scope>NUCLEOTIDE SEQUENCE [LARGE SCALE GENOMIC DNA]</scope>
    <source>
        <strain evidence="1 2">DSM 45084</strain>
    </source>
</reference>
<proteinExistence type="predicted"/>
<dbReference type="SUPFAM" id="SSF101478">
    <property type="entry name" value="ADP-ribosylglycohydrolase"/>
    <property type="match status" value="1"/>
</dbReference>
<dbReference type="GO" id="GO:0016787">
    <property type="term" value="F:hydrolase activity"/>
    <property type="evidence" value="ECO:0007669"/>
    <property type="project" value="UniProtKB-KW"/>
</dbReference>
<evidence type="ECO:0000313" key="1">
    <source>
        <dbReference type="EMBL" id="MBB4966497.1"/>
    </source>
</evidence>
<dbReference type="AlphaFoldDB" id="A0A7W7WWY7"/>
<organism evidence="1 2">
    <name type="scientific">Saccharothrix violaceirubra</name>
    <dbReference type="NCBI Taxonomy" id="413306"/>
    <lineage>
        <taxon>Bacteria</taxon>
        <taxon>Bacillati</taxon>
        <taxon>Actinomycetota</taxon>
        <taxon>Actinomycetes</taxon>
        <taxon>Pseudonocardiales</taxon>
        <taxon>Pseudonocardiaceae</taxon>
        <taxon>Saccharothrix</taxon>
    </lineage>
</organism>
<dbReference type="Proteomes" id="UP000542674">
    <property type="component" value="Unassembled WGS sequence"/>
</dbReference>
<name>A0A7W7WWY7_9PSEU</name>
<dbReference type="Gene3D" id="1.10.4080.10">
    <property type="entry name" value="ADP-ribosylation/Crystallin J1"/>
    <property type="match status" value="1"/>
</dbReference>
<dbReference type="InterPro" id="IPR036705">
    <property type="entry name" value="Ribosyl_crysJ1_sf"/>
</dbReference>
<dbReference type="RefSeq" id="WP_246446780.1">
    <property type="nucleotide sequence ID" value="NZ_BAABAI010000024.1"/>
</dbReference>
<protein>
    <submittedName>
        <fullName evidence="1">ADP-ribosylglycohydrolase</fullName>
    </submittedName>
</protein>
<sequence length="68" mass="7307">MPSARSRSRSGSRLAISTTSFRAFRVTAGQGGDVDTTCAIVGGVLGARTAPPDEWSRRCEELPDWVRP</sequence>
<accession>A0A7W7WWY7</accession>
<dbReference type="EMBL" id="JACHJS010000001">
    <property type="protein sequence ID" value="MBB4966497.1"/>
    <property type="molecule type" value="Genomic_DNA"/>
</dbReference>
<comment type="caution">
    <text evidence="1">The sequence shown here is derived from an EMBL/GenBank/DDBJ whole genome shotgun (WGS) entry which is preliminary data.</text>
</comment>
<keyword evidence="2" id="KW-1185">Reference proteome</keyword>